<evidence type="ECO:0000313" key="2">
    <source>
        <dbReference type="EMBL" id="MEJ2887919.1"/>
    </source>
</evidence>
<dbReference type="EMBL" id="JBBEGL010000004">
    <property type="protein sequence ID" value="MEJ2887919.1"/>
    <property type="molecule type" value="Genomic_DNA"/>
</dbReference>
<comment type="caution">
    <text evidence="2">The sequence shown here is derived from an EMBL/GenBank/DDBJ whole genome shotgun (WGS) entry which is preliminary data.</text>
</comment>
<dbReference type="PANTHER" id="PTHR43681">
    <property type="entry name" value="TRANSMEMBRANE GTPASE FZO"/>
    <property type="match status" value="1"/>
</dbReference>
<keyword evidence="3" id="KW-1185">Reference proteome</keyword>
<dbReference type="Gene3D" id="3.40.50.300">
    <property type="entry name" value="P-loop containing nucleotide triphosphate hydrolases"/>
    <property type="match status" value="1"/>
</dbReference>
<dbReference type="InterPro" id="IPR051943">
    <property type="entry name" value="TRAFAC_Dynamin-like_GTPase"/>
</dbReference>
<feature type="domain" description="Dynamin N-terminal" evidence="1">
    <location>
        <begin position="43"/>
        <end position="179"/>
    </location>
</feature>
<dbReference type="InterPro" id="IPR045063">
    <property type="entry name" value="Dynamin_N"/>
</dbReference>
<evidence type="ECO:0000313" key="3">
    <source>
        <dbReference type="Proteomes" id="UP001370100"/>
    </source>
</evidence>
<dbReference type="Pfam" id="PF00350">
    <property type="entry name" value="Dynamin_N"/>
    <property type="match status" value="1"/>
</dbReference>
<name>A0ABU8N911_9PSEU</name>
<dbReference type="Proteomes" id="UP001370100">
    <property type="component" value="Unassembled WGS sequence"/>
</dbReference>
<proteinExistence type="predicted"/>
<protein>
    <submittedName>
        <fullName evidence="2">Dynamin family protein</fullName>
    </submittedName>
</protein>
<gene>
    <name evidence="2" type="ORF">WCD41_15775</name>
</gene>
<dbReference type="RefSeq" id="WP_337714409.1">
    <property type="nucleotide sequence ID" value="NZ_JBBEGL010000004.1"/>
</dbReference>
<dbReference type="SUPFAM" id="SSF52540">
    <property type="entry name" value="P-loop containing nucleoside triphosphate hydrolases"/>
    <property type="match status" value="1"/>
</dbReference>
<dbReference type="InterPro" id="IPR027417">
    <property type="entry name" value="P-loop_NTPase"/>
</dbReference>
<sequence length="498" mass="52370">MTDPSASARLARTCDDLLARALPPHVAQTLDDVRRELGRPLRLAVVGRVKSGKSTLVNALLGQRVARVDASECTRAVTWFSYGHQERVVVHARDGRSWTRAFAPDGFLPADLGAAPEDIEAVEVVLCNAALAGLTVVDTPGLDSLTADAGARTDAFLGLDGASRHALSLADAVLFLVPQLTRDDDRRLRALADAMGRTVAASGFSPATVLAVVSKADTLDGESDDPWPAAVALAGHYGEQLQGVAAGVLPVIGLLAEAADAALITEDVADALRRLAALPADDRDLLLLSADLFATTPDVGVTEAERVRLLDLLGLHGVGLCLGWLEQGHQGAHALTKQLHAASGIDALLDTIRRLFTAQADAIAAHRALVALERLAYAPGAPPSMRDAVEEAREDTALQQLRERDVFARWSRGELALPDALAADLHHLAVGTDLAARLGVDPLGEPPARDALARLALDGATRWLRFGNAPGTGPAGRRAAEIVRDSYTAMWETVGGAT</sequence>
<dbReference type="PANTHER" id="PTHR43681:SF1">
    <property type="entry name" value="SARCALUMENIN"/>
    <property type="match status" value="1"/>
</dbReference>
<accession>A0ABU8N911</accession>
<reference evidence="2 3" key="1">
    <citation type="submission" date="2024-03" db="EMBL/GenBank/DDBJ databases">
        <title>Actinomycetospora sp. OC33-EN06, a novel actinomycete isolated from wild orchid (Aerides multiflora).</title>
        <authorList>
            <person name="Suriyachadkun C."/>
        </authorList>
    </citation>
    <scope>NUCLEOTIDE SEQUENCE [LARGE SCALE GENOMIC DNA]</scope>
    <source>
        <strain evidence="2 3">OC33-EN06</strain>
    </source>
</reference>
<organism evidence="2 3">
    <name type="scientific">Actinomycetospora aeridis</name>
    <dbReference type="NCBI Taxonomy" id="3129231"/>
    <lineage>
        <taxon>Bacteria</taxon>
        <taxon>Bacillati</taxon>
        <taxon>Actinomycetota</taxon>
        <taxon>Actinomycetes</taxon>
        <taxon>Pseudonocardiales</taxon>
        <taxon>Pseudonocardiaceae</taxon>
        <taxon>Actinomycetospora</taxon>
    </lineage>
</organism>
<evidence type="ECO:0000259" key="1">
    <source>
        <dbReference type="Pfam" id="PF00350"/>
    </source>
</evidence>